<dbReference type="Proteomes" id="UP000030960">
    <property type="component" value="Unassembled WGS sequence"/>
</dbReference>
<proteinExistence type="predicted"/>
<evidence type="ECO:0000313" key="2">
    <source>
        <dbReference type="EMBL" id="KHQ53186.1"/>
    </source>
</evidence>
<keyword evidence="3" id="KW-1185">Reference proteome</keyword>
<dbReference type="EMBL" id="JSUQ01000008">
    <property type="protein sequence ID" value="KHQ53186.1"/>
    <property type="molecule type" value="Genomic_DNA"/>
</dbReference>
<organism evidence="2 3">
    <name type="scientific">Mameliella alba</name>
    <dbReference type="NCBI Taxonomy" id="561184"/>
    <lineage>
        <taxon>Bacteria</taxon>
        <taxon>Pseudomonadati</taxon>
        <taxon>Pseudomonadota</taxon>
        <taxon>Alphaproteobacteria</taxon>
        <taxon>Rhodobacterales</taxon>
        <taxon>Roseobacteraceae</taxon>
        <taxon>Mameliella</taxon>
    </lineage>
</organism>
<name>A0A0B3S928_9RHOB</name>
<dbReference type="AlphaFoldDB" id="A0A0B3S928"/>
<dbReference type="InterPro" id="IPR054382">
    <property type="entry name" value="wHTH_alphaproteobact"/>
</dbReference>
<evidence type="ECO:0000259" key="1">
    <source>
        <dbReference type="Pfam" id="PF22324"/>
    </source>
</evidence>
<reference evidence="2 3" key="1">
    <citation type="submission" date="2014-10" db="EMBL/GenBank/DDBJ databases">
        <title>Genome sequence of Ponticoccus sp. strain UMTAT08 isolated from clonal culture of toxic dinoflagellate Alexandrium tamiyavanichii.</title>
        <authorList>
            <person name="Gan H.Y."/>
            <person name="Muhd D.-D."/>
            <person name="Mohd Noor M.E."/>
            <person name="Yeong Y.S."/>
            <person name="Usup G."/>
        </authorList>
    </citation>
    <scope>NUCLEOTIDE SEQUENCE [LARGE SCALE GENOMIC DNA]</scope>
    <source>
        <strain evidence="2 3">UMTAT08</strain>
    </source>
</reference>
<feature type="domain" description="Winged helix" evidence="1">
    <location>
        <begin position="23"/>
        <end position="94"/>
    </location>
</feature>
<dbReference type="OrthoDB" id="7211172at2"/>
<dbReference type="Pfam" id="PF22324">
    <property type="entry name" value="HTH_91"/>
    <property type="match status" value="1"/>
</dbReference>
<sequence>MAQKKWAKAPYIVTLPNGETQTVIIGGRVRWAIEELWKAGPAGRTGREALGPRCAAYIWQAKHVHGIPIADAWESHEGEHPGRHKRWWLDSEILSCIQESEGQS</sequence>
<accession>A0A0B3S928</accession>
<protein>
    <recommendedName>
        <fullName evidence="1">Winged helix domain-containing protein</fullName>
    </recommendedName>
</protein>
<comment type="caution">
    <text evidence="2">The sequence shown here is derived from an EMBL/GenBank/DDBJ whole genome shotgun (WGS) entry which is preliminary data.</text>
</comment>
<evidence type="ECO:0000313" key="3">
    <source>
        <dbReference type="Proteomes" id="UP000030960"/>
    </source>
</evidence>
<dbReference type="RefSeq" id="WP_052244449.1">
    <property type="nucleotide sequence ID" value="NZ_JSUQ01000008.1"/>
</dbReference>
<gene>
    <name evidence="2" type="ORF">OA50_02213</name>
</gene>